<dbReference type="PANTHER" id="PTHR31793">
    <property type="entry name" value="4-HYDROXYBENZOYL-COA THIOESTERASE FAMILY MEMBER"/>
    <property type="match status" value="1"/>
</dbReference>
<dbReference type="CDD" id="cd00586">
    <property type="entry name" value="4HBT"/>
    <property type="match status" value="1"/>
</dbReference>
<evidence type="ECO:0000313" key="1">
    <source>
        <dbReference type="EMBL" id="WGH92708.1"/>
    </source>
</evidence>
<dbReference type="Gene3D" id="3.10.129.10">
    <property type="entry name" value="Hotdog Thioesterase"/>
    <property type="match status" value="1"/>
</dbReference>
<dbReference type="GO" id="GO:0047617">
    <property type="term" value="F:fatty acyl-CoA hydrolase activity"/>
    <property type="evidence" value="ECO:0007669"/>
    <property type="project" value="TreeGrafter"/>
</dbReference>
<sequence>MPAESRAPSNAFHTRLQLRWADQDLNHHVNNATLLTLIEEARVLANQSWTGDSTDGNVAGTYRLVRATTIDYVAPVHYLPEDPDYRHAVDARVWVTKVGNTSFTLGHELSQPHPCVYAEAVLVVLSAETNRPTPIPEPLRDLLLAQTS</sequence>
<dbReference type="EMBL" id="CP122566">
    <property type="protein sequence ID" value="WGH92708.1"/>
    <property type="molecule type" value="Genomic_DNA"/>
</dbReference>
<dbReference type="InterPro" id="IPR050563">
    <property type="entry name" value="4-hydroxybenzoyl-CoA_TE"/>
</dbReference>
<proteinExistence type="predicted"/>
<dbReference type="RefSeq" id="WP_136088688.1">
    <property type="nucleotide sequence ID" value="NZ_CP122561.1"/>
</dbReference>
<keyword evidence="2" id="KW-1185">Reference proteome</keyword>
<dbReference type="SUPFAM" id="SSF54637">
    <property type="entry name" value="Thioesterase/thiol ester dehydrase-isomerase"/>
    <property type="match status" value="1"/>
</dbReference>
<organism evidence="1 2">
    <name type="scientific">Auritidibacter ignavus</name>
    <dbReference type="NCBI Taxonomy" id="678932"/>
    <lineage>
        <taxon>Bacteria</taxon>
        <taxon>Bacillati</taxon>
        <taxon>Actinomycetota</taxon>
        <taxon>Actinomycetes</taxon>
        <taxon>Micrococcales</taxon>
        <taxon>Micrococcaceae</taxon>
        <taxon>Auritidibacter</taxon>
    </lineage>
</organism>
<dbReference type="AlphaFoldDB" id="A0AAJ6AKS7"/>
<reference evidence="1 2" key="1">
    <citation type="submission" date="2023-03" db="EMBL/GenBank/DDBJ databases">
        <title>Complete genome sequences of several Auritidibacter ignavus strains isolated from ear infections.</title>
        <authorList>
            <person name="Baehr T."/>
            <person name="Baumhoegger A.M."/>
        </authorList>
    </citation>
    <scope>NUCLEOTIDE SEQUENCE [LARGE SCALE GENOMIC DNA]</scope>
    <source>
        <strain evidence="1 2">BABAE-6</strain>
    </source>
</reference>
<name>A0AAJ6AKS7_9MICC</name>
<protein>
    <submittedName>
        <fullName evidence="1">Thioesterase family protein</fullName>
        <ecNumber evidence="1">3.1.2.-</ecNumber>
    </submittedName>
</protein>
<evidence type="ECO:0000313" key="2">
    <source>
        <dbReference type="Proteomes" id="UP001224674"/>
    </source>
</evidence>
<dbReference type="Pfam" id="PF13279">
    <property type="entry name" value="4HBT_2"/>
    <property type="match status" value="1"/>
</dbReference>
<dbReference type="Proteomes" id="UP001224674">
    <property type="component" value="Chromosome"/>
</dbReference>
<dbReference type="InterPro" id="IPR029069">
    <property type="entry name" value="HotDog_dom_sf"/>
</dbReference>
<accession>A0AAJ6AKS7</accession>
<keyword evidence="1" id="KW-0378">Hydrolase</keyword>
<dbReference type="EC" id="3.1.2.-" evidence="1"/>
<gene>
    <name evidence="1" type="ORF">QDX21_10440</name>
</gene>
<dbReference type="PANTHER" id="PTHR31793:SF24">
    <property type="entry name" value="LONG-CHAIN ACYL-COA THIOESTERASE FADM"/>
    <property type="match status" value="1"/>
</dbReference>